<comment type="subcellular location">
    <subcellularLocation>
        <location evidence="1">Nucleus</location>
    </subcellularLocation>
</comment>
<dbReference type="GO" id="GO:0003677">
    <property type="term" value="F:DNA binding"/>
    <property type="evidence" value="ECO:0007669"/>
    <property type="project" value="InterPro"/>
</dbReference>
<dbReference type="GO" id="GO:0005634">
    <property type="term" value="C:nucleus"/>
    <property type="evidence" value="ECO:0007669"/>
    <property type="project" value="UniProtKB-SubCell"/>
</dbReference>
<dbReference type="PANTHER" id="PTHR19303">
    <property type="entry name" value="TRANSPOSON"/>
    <property type="match status" value="1"/>
</dbReference>
<comment type="caution">
    <text evidence="5">The sequence shown here is derived from an EMBL/GenBank/DDBJ whole genome shotgun (WGS) entry which is preliminary data.</text>
</comment>
<keyword evidence="6" id="KW-1185">Reference proteome</keyword>
<dbReference type="SUPFAM" id="SSF46689">
    <property type="entry name" value="Homeodomain-like"/>
    <property type="match status" value="1"/>
</dbReference>
<dbReference type="InterPro" id="IPR007889">
    <property type="entry name" value="HTH_Psq"/>
</dbReference>
<name>A0AAV1KYQ0_9NEOP</name>
<organism evidence="5 6">
    <name type="scientific">Parnassius mnemosyne</name>
    <name type="common">clouded apollo</name>
    <dbReference type="NCBI Taxonomy" id="213953"/>
    <lineage>
        <taxon>Eukaryota</taxon>
        <taxon>Metazoa</taxon>
        <taxon>Ecdysozoa</taxon>
        <taxon>Arthropoda</taxon>
        <taxon>Hexapoda</taxon>
        <taxon>Insecta</taxon>
        <taxon>Pterygota</taxon>
        <taxon>Neoptera</taxon>
        <taxon>Endopterygota</taxon>
        <taxon>Lepidoptera</taxon>
        <taxon>Glossata</taxon>
        <taxon>Ditrysia</taxon>
        <taxon>Papilionoidea</taxon>
        <taxon>Papilionidae</taxon>
        <taxon>Parnassiinae</taxon>
        <taxon>Parnassini</taxon>
        <taxon>Parnassius</taxon>
        <taxon>Driopa</taxon>
    </lineage>
</organism>
<evidence type="ECO:0000313" key="4">
    <source>
        <dbReference type="EMBL" id="CAK1578492.1"/>
    </source>
</evidence>
<dbReference type="InterPro" id="IPR036397">
    <property type="entry name" value="RNaseH_sf"/>
</dbReference>
<evidence type="ECO:0000313" key="6">
    <source>
        <dbReference type="Proteomes" id="UP001314205"/>
    </source>
</evidence>
<gene>
    <name evidence="4" type="ORF">PARMNEM_LOCUS564</name>
    <name evidence="5" type="ORF">PARMNEM_LOCUS8831</name>
</gene>
<dbReference type="Gene3D" id="3.30.420.10">
    <property type="entry name" value="Ribonuclease H-like superfamily/Ribonuclease H"/>
    <property type="match status" value="1"/>
</dbReference>
<evidence type="ECO:0000313" key="5">
    <source>
        <dbReference type="EMBL" id="CAK1588156.1"/>
    </source>
</evidence>
<evidence type="ECO:0000259" key="3">
    <source>
        <dbReference type="Pfam" id="PF05225"/>
    </source>
</evidence>
<dbReference type="Pfam" id="PF05225">
    <property type="entry name" value="HTH_psq"/>
    <property type="match status" value="1"/>
</dbReference>
<dbReference type="InterPro" id="IPR050863">
    <property type="entry name" value="CenT-Element_Derived"/>
</dbReference>
<evidence type="ECO:0008006" key="7">
    <source>
        <dbReference type="Google" id="ProtNLM"/>
    </source>
</evidence>
<evidence type="ECO:0000259" key="2">
    <source>
        <dbReference type="Pfam" id="PF03184"/>
    </source>
</evidence>
<dbReference type="EMBL" id="CAVLGL010000001">
    <property type="protein sequence ID" value="CAK1578492.1"/>
    <property type="molecule type" value="Genomic_DNA"/>
</dbReference>
<dbReference type="EMBL" id="CAVLGL010000082">
    <property type="protein sequence ID" value="CAK1588156.1"/>
    <property type="molecule type" value="Genomic_DNA"/>
</dbReference>
<feature type="domain" description="DDE-1" evidence="2">
    <location>
        <begin position="209"/>
        <end position="362"/>
    </location>
</feature>
<protein>
    <recommendedName>
        <fullName evidence="7">DDE-1 domain-containing protein</fullName>
    </recommendedName>
</protein>
<sequence length="643" mass="73515">MVRTYKKTAGTRNYKNYTEEIMEEAIEKITNDELSINAASLQYKIPYGTLYNKYKGLHGKTPGGQPVFTHQEELAILRAAATCGDWGFPLTLFDLRMFAKAHLDRQGKIIERFSNNLPGVEWAISVLKRHKHSYGQRLSTNIKRSRATVGRESLNKYFDNLYSEIENVPPSNIFNYDESNMADDPGKKKCVYRRGVKYPEKVMNYSKSSTTVMICGSADGTLLPPYIIYKSTHLYDTWQERGIVGKPCCEKPCCSRGCRYNRTTSGWIDTPTFRDWFMNCFLPHAKRLDGKKVLIGDNLSSHIDNDVLVACEINNISFICLVPNSTHLTQPLDVGFFRPLKIAWRQTLEDWKKANLRTISIPKESFPHLLKKTIINMDQKPPKNDKEACTELSAVKRNLVSSFRATGISPFDRNRVLNKLPPESPSPEIETGVRDSLTEFLREQRFRNESQPRRKRTRLQIEPGKSISTLNETSCPTNQEVDVVEVQHTSERNDNRVQTESISMQIPLSVISEPSTSYRTGYKDTNDNITDCESDNENIAPNYTRNTSTDLAQNPAIGQFILAKFGSQKGKKTYHYVCSIEDIIDTKLVVQGYKSQKKTKTIFKEVPKDLSIIEISDIITYLPKPKYINECYSFPNDVMIKEL</sequence>
<dbReference type="Gene3D" id="1.10.10.60">
    <property type="entry name" value="Homeodomain-like"/>
    <property type="match status" value="1"/>
</dbReference>
<dbReference type="Pfam" id="PF03184">
    <property type="entry name" value="DDE_1"/>
    <property type="match status" value="1"/>
</dbReference>
<feature type="domain" description="HTH psq-type" evidence="3">
    <location>
        <begin position="18"/>
        <end position="56"/>
    </location>
</feature>
<dbReference type="InterPro" id="IPR004875">
    <property type="entry name" value="DDE_SF_endonuclease_dom"/>
</dbReference>
<dbReference type="InterPro" id="IPR009057">
    <property type="entry name" value="Homeodomain-like_sf"/>
</dbReference>
<accession>A0AAV1KYQ0</accession>
<proteinExistence type="predicted"/>
<evidence type="ECO:0000256" key="1">
    <source>
        <dbReference type="ARBA" id="ARBA00004123"/>
    </source>
</evidence>
<dbReference type="Proteomes" id="UP001314205">
    <property type="component" value="Unassembled WGS sequence"/>
</dbReference>
<dbReference type="AlphaFoldDB" id="A0AAV1KYQ0"/>
<dbReference type="PANTHER" id="PTHR19303:SF74">
    <property type="entry name" value="POGO TRANSPOSABLE ELEMENT WITH KRAB DOMAIN"/>
    <property type="match status" value="1"/>
</dbReference>
<reference evidence="5 6" key="1">
    <citation type="submission" date="2023-11" db="EMBL/GenBank/DDBJ databases">
        <authorList>
            <person name="Hedman E."/>
            <person name="Englund M."/>
            <person name="Stromberg M."/>
            <person name="Nyberg Akerstrom W."/>
            <person name="Nylinder S."/>
            <person name="Jareborg N."/>
            <person name="Kallberg Y."/>
            <person name="Kronander E."/>
        </authorList>
    </citation>
    <scope>NUCLEOTIDE SEQUENCE [LARGE SCALE GENOMIC DNA]</scope>
</reference>